<gene>
    <name evidence="1" type="ORF">LCGC14_2428900</name>
</gene>
<evidence type="ECO:0000313" key="1">
    <source>
        <dbReference type="EMBL" id="KKL23089.1"/>
    </source>
</evidence>
<protein>
    <submittedName>
        <fullName evidence="1">Uncharacterized protein</fullName>
    </submittedName>
</protein>
<reference evidence="1" key="1">
    <citation type="journal article" date="2015" name="Nature">
        <title>Complex archaea that bridge the gap between prokaryotes and eukaryotes.</title>
        <authorList>
            <person name="Spang A."/>
            <person name="Saw J.H."/>
            <person name="Jorgensen S.L."/>
            <person name="Zaremba-Niedzwiedzka K."/>
            <person name="Martijn J."/>
            <person name="Lind A.E."/>
            <person name="van Eijk R."/>
            <person name="Schleper C."/>
            <person name="Guy L."/>
            <person name="Ettema T.J."/>
        </authorList>
    </citation>
    <scope>NUCLEOTIDE SEQUENCE</scope>
</reference>
<comment type="caution">
    <text evidence="1">The sequence shown here is derived from an EMBL/GenBank/DDBJ whole genome shotgun (WGS) entry which is preliminary data.</text>
</comment>
<proteinExistence type="predicted"/>
<organism evidence="1">
    <name type="scientific">marine sediment metagenome</name>
    <dbReference type="NCBI Taxonomy" id="412755"/>
    <lineage>
        <taxon>unclassified sequences</taxon>
        <taxon>metagenomes</taxon>
        <taxon>ecological metagenomes</taxon>
    </lineage>
</organism>
<dbReference type="AlphaFoldDB" id="A0A0F9BMK1"/>
<accession>A0A0F9BMK1</accession>
<name>A0A0F9BMK1_9ZZZZ</name>
<sequence length="72" mass="8016">MEQTDVVDAFVEIVRRDTSFPLSSMELVVTVFAETLGLEPKELVRIIGARDRELYGEATPYTGEKADRGLAL</sequence>
<dbReference type="EMBL" id="LAZR01037105">
    <property type="protein sequence ID" value="KKL23089.1"/>
    <property type="molecule type" value="Genomic_DNA"/>
</dbReference>